<organism evidence="2 3">
    <name type="scientific">Belliella baltica (strain DSM 15883 / CIP 108006 / LMG 21964 / BA134)</name>
    <dbReference type="NCBI Taxonomy" id="866536"/>
    <lineage>
        <taxon>Bacteria</taxon>
        <taxon>Pseudomonadati</taxon>
        <taxon>Bacteroidota</taxon>
        <taxon>Cytophagia</taxon>
        <taxon>Cytophagales</taxon>
        <taxon>Cyclobacteriaceae</taxon>
        <taxon>Belliella</taxon>
    </lineage>
</organism>
<dbReference type="PANTHER" id="PTHR43194:SF4">
    <property type="entry name" value="AB HYDROLASE-1 DOMAIN-CONTAINING PROTEIN"/>
    <property type="match status" value="1"/>
</dbReference>
<proteinExistence type="predicted"/>
<dbReference type="PANTHER" id="PTHR43194">
    <property type="entry name" value="HYDROLASE ALPHA/BETA FOLD FAMILY"/>
    <property type="match status" value="1"/>
</dbReference>
<dbReference type="HOGENOM" id="CLU_038297_2_0_10"/>
<evidence type="ECO:0000313" key="2">
    <source>
        <dbReference type="EMBL" id="AFL85120.1"/>
    </source>
</evidence>
<dbReference type="CDD" id="cd12810">
    <property type="entry name" value="Esterase_713_like-3"/>
    <property type="match status" value="1"/>
</dbReference>
<dbReference type="InterPro" id="IPR050228">
    <property type="entry name" value="Carboxylesterase_BioH"/>
</dbReference>
<dbReference type="InterPro" id="IPR029058">
    <property type="entry name" value="AB_hydrolase_fold"/>
</dbReference>
<dbReference type="AlphaFoldDB" id="I3Z7A2"/>
<gene>
    <name evidence="2" type="ordered locus">Belba_2570</name>
</gene>
<accession>I3Z7A2</accession>
<keyword evidence="1" id="KW-0732">Signal</keyword>
<feature type="signal peptide" evidence="1">
    <location>
        <begin position="1"/>
        <end position="25"/>
    </location>
</feature>
<evidence type="ECO:0000256" key="1">
    <source>
        <dbReference type="SAM" id="SignalP"/>
    </source>
</evidence>
<dbReference type="SUPFAM" id="SSF53474">
    <property type="entry name" value="alpha/beta-Hydrolases"/>
    <property type="match status" value="1"/>
</dbReference>
<dbReference type="PATRIC" id="fig|866536.3.peg.2651"/>
<dbReference type="Gene3D" id="3.40.50.1820">
    <property type="entry name" value="alpha/beta hydrolase"/>
    <property type="match status" value="1"/>
</dbReference>
<sequence length="368" mass="41232">MIRNTVKRQLFTLFLTLTIGVSLYAQNTNKSKPIVIEDQGSFTVGGTVIKESGTFDPIKHGAFNPADQVSEGQTLHGDHAYVFYQVPKKAKKLPLVFWHGYGQYSKTWETTPDGREGFQNIFLRKKYPVYLIDQPRRGRAARSTVPGVISAKPDDQLWFGIFRLGTSSEFYPNVQFPKDPKALDQFFRQITPDTGPIDFEVNTEAISALFDKIGDGILVTHSHSGGQGWLTALKNSNIKGIVSYEPGSNFLFPEGNVPDPISYVGGTLRALEVPQEDFLRLTKIPIIIYYGDFIPTEPVENPGQEQWRAALSMAKLWRDAVNQAGGDVTLIHLPEIGIKGNTHFPFSDLNNLEIAELMAEWLKEKRLD</sequence>
<evidence type="ECO:0000313" key="3">
    <source>
        <dbReference type="Proteomes" id="UP000006050"/>
    </source>
</evidence>
<evidence type="ECO:0008006" key="4">
    <source>
        <dbReference type="Google" id="ProtNLM"/>
    </source>
</evidence>
<dbReference type="EMBL" id="CP003281">
    <property type="protein sequence ID" value="AFL85120.1"/>
    <property type="molecule type" value="Genomic_DNA"/>
</dbReference>
<dbReference type="OrthoDB" id="256394at2"/>
<dbReference type="STRING" id="866536.Belba_2570"/>
<name>I3Z7A2_BELBD</name>
<dbReference type="KEGG" id="bbd:Belba_2570"/>
<protein>
    <recommendedName>
        <fullName evidence="4">AB hydrolase-1 domain-containing protein</fullName>
    </recommendedName>
</protein>
<dbReference type="Proteomes" id="UP000006050">
    <property type="component" value="Chromosome"/>
</dbReference>
<feature type="chain" id="PRO_5003684439" description="AB hydrolase-1 domain-containing protein" evidence="1">
    <location>
        <begin position="26"/>
        <end position="368"/>
    </location>
</feature>
<reference evidence="3" key="1">
    <citation type="submission" date="2012-06" db="EMBL/GenBank/DDBJ databases">
        <title>The complete genome of Belliella baltica DSM 15883.</title>
        <authorList>
            <person name="Lucas S."/>
            <person name="Copeland A."/>
            <person name="Lapidus A."/>
            <person name="Goodwin L."/>
            <person name="Pitluck S."/>
            <person name="Peters L."/>
            <person name="Mikhailova N."/>
            <person name="Davenport K."/>
            <person name="Kyrpides N."/>
            <person name="Mavromatis K."/>
            <person name="Pagani I."/>
            <person name="Ivanova N."/>
            <person name="Ovchinnikova G."/>
            <person name="Zeytun A."/>
            <person name="Detter J.C."/>
            <person name="Han C."/>
            <person name="Land M."/>
            <person name="Hauser L."/>
            <person name="Markowitz V."/>
            <person name="Cheng J.-F."/>
            <person name="Hugenholtz P."/>
            <person name="Woyke T."/>
            <person name="Wu D."/>
            <person name="Tindall B."/>
            <person name="Pomrenke H."/>
            <person name="Brambilla E."/>
            <person name="Klenk H.-P."/>
            <person name="Eisen J.A."/>
        </authorList>
    </citation>
    <scope>NUCLEOTIDE SEQUENCE [LARGE SCALE GENOMIC DNA]</scope>
    <source>
        <strain evidence="3">DSM 15883 / CIP 108006 / LMG 21964 / BA134</strain>
    </source>
</reference>
<dbReference type="eggNOG" id="COG1075">
    <property type="taxonomic scope" value="Bacteria"/>
</dbReference>
<keyword evidence="3" id="KW-1185">Reference proteome</keyword>